<dbReference type="PRINTS" id="PR00507">
    <property type="entry name" value="N12N6MTFRASE"/>
</dbReference>
<evidence type="ECO:0000256" key="2">
    <source>
        <dbReference type="ARBA" id="ARBA00022603"/>
    </source>
</evidence>
<organism evidence="7 8">
    <name type="scientific">Nocardia stercoris</name>
    <dbReference type="NCBI Taxonomy" id="2483361"/>
    <lineage>
        <taxon>Bacteria</taxon>
        <taxon>Bacillati</taxon>
        <taxon>Actinomycetota</taxon>
        <taxon>Actinomycetes</taxon>
        <taxon>Mycobacteriales</taxon>
        <taxon>Nocardiaceae</taxon>
        <taxon>Nocardia</taxon>
    </lineage>
</organism>
<evidence type="ECO:0000256" key="1">
    <source>
        <dbReference type="ARBA" id="ARBA00011900"/>
    </source>
</evidence>
<sequence>METKPLERFATRARRELLAAVEAQASAVLAAGSVARSERGQTVGRLEKEIADHGRKHVIDKVAYTWFNRLIALRYMDVRGYTTAGIVSPAHGHDHGQPEILADAKRGHLDTDVVTRDRMADAILGLLDGARRSTDAEGEAYALLLTEYCRYWNKTMPFMFEREGDYTELLVPSGLLTDGGILSRAREVLTEDVCKDVEVIGWLYQFYISEQKDEVFAGFKKNKKAGADEIPAATQLFTPHWIVRYLVENSLGRLWMLNRPTSRLVDRMDYYLAPVDEITDVLEVNGPEDLTVIDPACGSGHMLTYAFDLLYAIYEEEGYAPSEIPSLILAHNLHGTEIDPRAGSLAAFALTMKARDRDWRFFTRSQVKPKICLIEPISFGPDELDFLVTVDGNRHAEEAFWNQFRDADRLGALIQPDAEEAKRAAGVVEDLKEQEGTLLFEMLDQARKVVTQAAILSREYAIAVANPPYMGSKNMDARLTEFAKTEFKESKADLFAMFIQRCLTLTAKHGATAMVTMQSWMFTSSYEALRQRIVRSSPPVSMVHLGERAFDSIGGAVVSTTAFVLEPGRETTRAADFVRAVDGQNEAEKRAAVLKAAKRADCEWRFTKSSEDFAKVPGSPIAYWLPDSIRAAFSKGRPLKEAAEPRQGLATADNNRFLRSWWEVSTNRTAFECSNRDEAKASGKRWFPYNKGGEFRKWWGNHEHVVNWENDGAEIRVFGMEEGGRPRSRAQNTSTYFLPSVSWSKIGSGEPAFRMYPAGFIYDVAGTSIFTADPERRAELAAFTNSSVALEMLKAISPTLNFEVGQIAQLPVVPLQGTRAVELSNHAVELSRQDWNEFETSWDFEVPAIRKAAEGSLDERYRQVSREWREASERLRELESENNAIIAAAYDVSQIVTVGIALERISLTRNVEFRYGPGRTDVEYEALERADVAEELISYAVGCMFGRYSLDAPGLILAGEGGTLQDYLAKVPSPTFAPDADNVIPFVDDGWFEDDIVECFRKFLRMAFGAENFEENLRFVEESLGVKTIRDYFIAKSNPAGKNVARSRFYEDHVQRYKKRPIYWMFSSPKGSFNALIYMHRYTPSTVSTVLNEYLREYRAKLEVALQSAEEASAGGASAKAQKQADRLRAILAELRDYEHDVLYPLDIQRAEIDLDNGVRVNYPKFYPALRKITGLEASDE</sequence>
<protein>
    <recommendedName>
        <fullName evidence="1">site-specific DNA-methyltransferase (adenine-specific)</fullName>
        <ecNumber evidence="1">2.1.1.72</ecNumber>
    </recommendedName>
</protein>
<dbReference type="NCBIfam" id="NF033452">
    <property type="entry name" value="BREX_1_MTaseX"/>
    <property type="match status" value="1"/>
</dbReference>
<dbReference type="InterPro" id="IPR011639">
    <property type="entry name" value="MethylTrfase_TaqI-like_dom"/>
</dbReference>
<evidence type="ECO:0000256" key="4">
    <source>
        <dbReference type="ARBA" id="ARBA00022691"/>
    </source>
</evidence>
<reference evidence="7 8" key="1">
    <citation type="submission" date="2018-10" db="EMBL/GenBank/DDBJ databases">
        <title>Isolation from cow dung.</title>
        <authorList>
            <person name="Ling L."/>
        </authorList>
    </citation>
    <scope>NUCLEOTIDE SEQUENCE [LARGE SCALE GENOMIC DNA]</scope>
    <source>
        <strain evidence="7 8">NEAU-LL90</strain>
    </source>
</reference>
<dbReference type="EC" id="2.1.1.72" evidence="1"/>
<feature type="domain" description="Type II methyltransferase M.TaqI-like" evidence="6">
    <location>
        <begin position="331"/>
        <end position="547"/>
    </location>
</feature>
<evidence type="ECO:0000256" key="5">
    <source>
        <dbReference type="ARBA" id="ARBA00047942"/>
    </source>
</evidence>
<accession>A0A3M2KTI1</accession>
<keyword evidence="2 7" id="KW-0489">Methyltransferase</keyword>
<dbReference type="InterPro" id="IPR050953">
    <property type="entry name" value="N4_N6_ade-DNA_methylase"/>
</dbReference>
<evidence type="ECO:0000313" key="7">
    <source>
        <dbReference type="EMBL" id="RMI28952.1"/>
    </source>
</evidence>
<dbReference type="PANTHER" id="PTHR33841:SF1">
    <property type="entry name" value="DNA METHYLTRANSFERASE A"/>
    <property type="match status" value="1"/>
</dbReference>
<dbReference type="Gene3D" id="3.40.50.150">
    <property type="entry name" value="Vaccinia Virus protein VP39"/>
    <property type="match status" value="1"/>
</dbReference>
<comment type="caution">
    <text evidence="7">The sequence shown here is derived from an EMBL/GenBank/DDBJ whole genome shotgun (WGS) entry which is preliminary data.</text>
</comment>
<dbReference type="InterPro" id="IPR029063">
    <property type="entry name" value="SAM-dependent_MTases_sf"/>
</dbReference>
<dbReference type="OrthoDB" id="4280289at2"/>
<dbReference type="Pfam" id="PF07669">
    <property type="entry name" value="Eco57I"/>
    <property type="match status" value="1"/>
</dbReference>
<dbReference type="Proteomes" id="UP000279275">
    <property type="component" value="Unassembled WGS sequence"/>
</dbReference>
<gene>
    <name evidence="7" type="primary">pglX</name>
    <name evidence="7" type="ORF">EBN03_27835</name>
</gene>
<dbReference type="PANTHER" id="PTHR33841">
    <property type="entry name" value="DNA METHYLTRANSFERASE YEEA-RELATED"/>
    <property type="match status" value="1"/>
</dbReference>
<dbReference type="SUPFAM" id="SSF53335">
    <property type="entry name" value="S-adenosyl-L-methionine-dependent methyltransferases"/>
    <property type="match status" value="1"/>
</dbReference>
<dbReference type="EMBL" id="RFFH01000017">
    <property type="protein sequence ID" value="RMI28952.1"/>
    <property type="molecule type" value="Genomic_DNA"/>
</dbReference>
<proteinExistence type="predicted"/>
<evidence type="ECO:0000256" key="3">
    <source>
        <dbReference type="ARBA" id="ARBA00022679"/>
    </source>
</evidence>
<dbReference type="InterPro" id="IPR047939">
    <property type="entry name" value="BREX_1_PglX"/>
</dbReference>
<comment type="catalytic activity">
    <reaction evidence="5">
        <text>a 2'-deoxyadenosine in DNA + S-adenosyl-L-methionine = an N(6)-methyl-2'-deoxyadenosine in DNA + S-adenosyl-L-homocysteine + H(+)</text>
        <dbReference type="Rhea" id="RHEA:15197"/>
        <dbReference type="Rhea" id="RHEA-COMP:12418"/>
        <dbReference type="Rhea" id="RHEA-COMP:12419"/>
        <dbReference type="ChEBI" id="CHEBI:15378"/>
        <dbReference type="ChEBI" id="CHEBI:57856"/>
        <dbReference type="ChEBI" id="CHEBI:59789"/>
        <dbReference type="ChEBI" id="CHEBI:90615"/>
        <dbReference type="ChEBI" id="CHEBI:90616"/>
        <dbReference type="EC" id="2.1.1.72"/>
    </reaction>
</comment>
<keyword evidence="4" id="KW-0949">S-adenosyl-L-methionine</keyword>
<dbReference type="RefSeq" id="WP_122191116.1">
    <property type="nucleotide sequence ID" value="NZ_RFFH01000017.1"/>
</dbReference>
<evidence type="ECO:0000313" key="8">
    <source>
        <dbReference type="Proteomes" id="UP000279275"/>
    </source>
</evidence>
<dbReference type="GO" id="GO:0032259">
    <property type="term" value="P:methylation"/>
    <property type="evidence" value="ECO:0007669"/>
    <property type="project" value="UniProtKB-KW"/>
</dbReference>
<name>A0A3M2KTI1_9NOCA</name>
<dbReference type="AlphaFoldDB" id="A0A3M2KTI1"/>
<dbReference type="GO" id="GO:0009007">
    <property type="term" value="F:site-specific DNA-methyltransferase (adenine-specific) activity"/>
    <property type="evidence" value="ECO:0007669"/>
    <property type="project" value="UniProtKB-EC"/>
</dbReference>
<evidence type="ECO:0000259" key="6">
    <source>
        <dbReference type="Pfam" id="PF07669"/>
    </source>
</evidence>
<dbReference type="GO" id="GO:0006304">
    <property type="term" value="P:DNA modification"/>
    <property type="evidence" value="ECO:0007669"/>
    <property type="project" value="InterPro"/>
</dbReference>
<keyword evidence="8" id="KW-1185">Reference proteome</keyword>
<keyword evidence="3 7" id="KW-0808">Transferase</keyword>